<organism evidence="2 3">
    <name type="scientific">Roseburia intestinalis L1-82</name>
    <dbReference type="NCBI Taxonomy" id="536231"/>
    <lineage>
        <taxon>Bacteria</taxon>
        <taxon>Bacillati</taxon>
        <taxon>Bacillota</taxon>
        <taxon>Clostridia</taxon>
        <taxon>Lachnospirales</taxon>
        <taxon>Lachnospiraceae</taxon>
        <taxon>Roseburia</taxon>
    </lineage>
</organism>
<sequence length="123" mass="13693">MICMGEAGMKRVLFKIIVPVLILVLWILMCYPVCQQENGFDYFLFWIMVGFPYGIRKMCMFLIPKNFGIAGSIGVLAFNGVIGGLIGGIIVIARMIAVFVEIIKIIAGTSGHDVQKCDRRDIM</sequence>
<feature type="transmembrane region" description="Helical" evidence="1">
    <location>
        <begin position="39"/>
        <end position="55"/>
    </location>
</feature>
<protein>
    <submittedName>
        <fullName evidence="2">Uncharacterized protein</fullName>
    </submittedName>
</protein>
<evidence type="ECO:0000256" key="1">
    <source>
        <dbReference type="SAM" id="Phobius"/>
    </source>
</evidence>
<keyword evidence="1" id="KW-1133">Transmembrane helix</keyword>
<accession>A0AAQ2Z863</accession>
<dbReference type="InterPro" id="IPR046113">
    <property type="entry name" value="DUF6050"/>
</dbReference>
<feature type="transmembrane region" description="Helical" evidence="1">
    <location>
        <begin position="12"/>
        <end position="33"/>
    </location>
</feature>
<feature type="transmembrane region" description="Helical" evidence="1">
    <location>
        <begin position="67"/>
        <end position="100"/>
    </location>
</feature>
<dbReference type="Proteomes" id="UP000294398">
    <property type="component" value="Chromosome"/>
</dbReference>
<proteinExistence type="predicted"/>
<keyword evidence="1" id="KW-0812">Transmembrane</keyword>
<dbReference type="AlphaFoldDB" id="A0AAQ2Z863"/>
<keyword evidence="1" id="KW-0472">Membrane</keyword>
<dbReference type="EMBL" id="LR027880">
    <property type="protein sequence ID" value="VCV22769.1"/>
    <property type="molecule type" value="Genomic_DNA"/>
</dbReference>
<gene>
    <name evidence="2" type="ORF">RIL182_02648</name>
</gene>
<name>A0AAQ2Z863_9FIRM</name>
<evidence type="ECO:0000313" key="3">
    <source>
        <dbReference type="Proteomes" id="UP000294398"/>
    </source>
</evidence>
<dbReference type="Pfam" id="PF19517">
    <property type="entry name" value="DUF6050"/>
    <property type="match status" value="1"/>
</dbReference>
<keyword evidence="3" id="KW-1185">Reference proteome</keyword>
<reference evidence="2 3" key="1">
    <citation type="submission" date="2018-09" db="EMBL/GenBank/DDBJ databases">
        <authorList>
            <person name="Petit M.-A."/>
            <person name="Lossouarn J."/>
        </authorList>
    </citation>
    <scope>NUCLEOTIDE SEQUENCE [LARGE SCALE GENOMIC DNA]</scope>
    <source>
        <strain evidence="2 3">L1-82</strain>
    </source>
</reference>
<evidence type="ECO:0000313" key="2">
    <source>
        <dbReference type="EMBL" id="VCV22769.1"/>
    </source>
</evidence>